<feature type="non-terminal residue" evidence="3">
    <location>
        <position position="53"/>
    </location>
</feature>
<evidence type="ECO:0000313" key="4">
    <source>
        <dbReference type="EMBL" id="ETL82142.1"/>
    </source>
</evidence>
<proteinExistence type="predicted"/>
<dbReference type="AlphaFoldDB" id="W2I443"/>
<dbReference type="EMBL" id="KI675602">
    <property type="protein sequence ID" value="ETL28900.1"/>
    <property type="molecule type" value="Genomic_DNA"/>
</dbReference>
<feature type="region of interest" description="Disordered" evidence="1">
    <location>
        <begin position="24"/>
        <end position="53"/>
    </location>
</feature>
<evidence type="ECO:0000313" key="2">
    <source>
        <dbReference type="EMBL" id="ETK75470.1"/>
    </source>
</evidence>
<reference evidence="3" key="3">
    <citation type="submission" date="2013-11" db="EMBL/GenBank/DDBJ databases">
        <title>The Genome Sequence of Phytophthora parasitica CJ05E6.</title>
        <authorList>
            <consortium name="The Broad Institute Genomics Platform"/>
            <person name="Russ C."/>
            <person name="Tyler B."/>
            <person name="Panabieres F."/>
            <person name="Shan W."/>
            <person name="Tripathy S."/>
            <person name="Grunwald N."/>
            <person name="Machado M."/>
            <person name="Johnson C.S."/>
            <person name="Arredondo F."/>
            <person name="Hong C."/>
            <person name="Coffey M."/>
            <person name="Young S.K."/>
            <person name="Zeng Q."/>
            <person name="Gargeya S."/>
            <person name="Fitzgerald M."/>
            <person name="Abouelleil A."/>
            <person name="Alvarado L."/>
            <person name="Chapman S.B."/>
            <person name="Gainer-Dewar J."/>
            <person name="Goldberg J."/>
            <person name="Griggs A."/>
            <person name="Gujja S."/>
            <person name="Hansen M."/>
            <person name="Howarth C."/>
            <person name="Imamovic A."/>
            <person name="Ireland A."/>
            <person name="Larimer J."/>
            <person name="McCowan C."/>
            <person name="Murphy C."/>
            <person name="Pearson M."/>
            <person name="Poon T.W."/>
            <person name="Priest M."/>
            <person name="Roberts A."/>
            <person name="Saif S."/>
            <person name="Shea T."/>
            <person name="Sykes S."/>
            <person name="Wortman J."/>
            <person name="Nusbaum C."/>
            <person name="Birren B."/>
        </authorList>
    </citation>
    <scope>NUCLEOTIDE SEQUENCE [LARGE SCALE GENOMIC DNA]</scope>
    <source>
        <strain evidence="3">CJ05E6</strain>
    </source>
</reference>
<dbReference type="VEuPathDB" id="FungiDB:PPTG_24028"/>
<gene>
    <name evidence="2" type="ORF">L915_17908</name>
    <name evidence="3" type="ORF">L916_17807</name>
    <name evidence="4" type="ORF">L917_17634</name>
</gene>
<dbReference type="EMBL" id="KI688807">
    <property type="protein sequence ID" value="ETK75470.1"/>
    <property type="molecule type" value="Genomic_DNA"/>
</dbReference>
<reference evidence="4" key="1">
    <citation type="submission" date="2013-11" db="EMBL/GenBank/DDBJ databases">
        <title>The Genome Sequence of Phytophthora parasitica CHvinca01.</title>
        <authorList>
            <consortium name="The Broad Institute Genomics Platform"/>
            <person name="Russ C."/>
            <person name="Tyler B."/>
            <person name="Panabieres F."/>
            <person name="Shan W."/>
            <person name="Tripathy S."/>
            <person name="Grunwald N."/>
            <person name="Machado M."/>
            <person name="Johnson C.S."/>
            <person name="Arredondo F."/>
            <person name="Hong C."/>
            <person name="Coffey M."/>
            <person name="Young S.K."/>
            <person name="Zeng Q."/>
            <person name="Gargeya S."/>
            <person name="Fitzgerald M."/>
            <person name="Abouelleil A."/>
            <person name="Alvarado L."/>
            <person name="Chapman S.B."/>
            <person name="Gainer-Dewar J."/>
            <person name="Goldberg J."/>
            <person name="Griggs A."/>
            <person name="Gujja S."/>
            <person name="Hansen M."/>
            <person name="Howarth C."/>
            <person name="Imamovic A."/>
            <person name="Ireland A."/>
            <person name="Larimer J."/>
            <person name="McCowan C."/>
            <person name="Murphy C."/>
            <person name="Pearson M."/>
            <person name="Poon T.W."/>
            <person name="Priest M."/>
            <person name="Roberts A."/>
            <person name="Saif S."/>
            <person name="Shea T."/>
            <person name="Sykes S."/>
            <person name="Wortman J."/>
            <person name="Nusbaum C."/>
            <person name="Birren B."/>
        </authorList>
    </citation>
    <scope>NUCLEOTIDE SEQUENCE [LARGE SCALE GENOMIC DNA]</scope>
    <source>
        <strain evidence="4">CHvinca01</strain>
    </source>
</reference>
<dbReference type="Proteomes" id="UP000053864">
    <property type="component" value="Unassembled WGS sequence"/>
</dbReference>
<sequence>MTTLNNLVARSHVQACQEKLFNHREKTAETANMSGTTKGTALSTPSNPPKNLL</sequence>
<evidence type="ECO:0000256" key="1">
    <source>
        <dbReference type="SAM" id="MobiDB-lite"/>
    </source>
</evidence>
<accession>W2I443</accession>
<organism evidence="3">
    <name type="scientific">Phytophthora nicotianae</name>
    <name type="common">Potato buckeye rot agent</name>
    <name type="synonym">Phytophthora parasitica</name>
    <dbReference type="NCBI Taxonomy" id="4792"/>
    <lineage>
        <taxon>Eukaryota</taxon>
        <taxon>Sar</taxon>
        <taxon>Stramenopiles</taxon>
        <taxon>Oomycota</taxon>
        <taxon>Peronosporomycetes</taxon>
        <taxon>Peronosporales</taxon>
        <taxon>Peronosporaceae</taxon>
        <taxon>Phytophthora</taxon>
    </lineage>
</organism>
<dbReference type="Proteomes" id="UP000054423">
    <property type="component" value="Unassembled WGS sequence"/>
</dbReference>
<protein>
    <submittedName>
        <fullName evidence="3">Uncharacterized protein</fullName>
    </submittedName>
</protein>
<dbReference type="EMBL" id="KI682310">
    <property type="protein sequence ID" value="ETL82142.1"/>
    <property type="molecule type" value="Genomic_DNA"/>
</dbReference>
<name>W2I443_PHYNI</name>
<feature type="compositionally biased region" description="Polar residues" evidence="1">
    <location>
        <begin position="29"/>
        <end position="45"/>
    </location>
</feature>
<reference evidence="2" key="2">
    <citation type="submission" date="2013-11" db="EMBL/GenBank/DDBJ databases">
        <title>The Genome Sequence of Phytophthora parasitica CJ02B3.</title>
        <authorList>
            <consortium name="The Broad Institute Genomics Platform"/>
            <person name="Russ C."/>
            <person name="Tyler B."/>
            <person name="Panabieres F."/>
            <person name="Shan W."/>
            <person name="Tripathy S."/>
            <person name="Grunwald N."/>
            <person name="Machado M."/>
            <person name="Johnson C.S."/>
            <person name="Arredondo F."/>
            <person name="Hong C."/>
            <person name="Coffey M."/>
            <person name="Young S.K."/>
            <person name="Zeng Q."/>
            <person name="Gargeya S."/>
            <person name="Fitzgerald M."/>
            <person name="Abouelleil A."/>
            <person name="Alvarado L."/>
            <person name="Chapman S.B."/>
            <person name="Gainer-Dewar J."/>
            <person name="Goldberg J."/>
            <person name="Griggs A."/>
            <person name="Gujja S."/>
            <person name="Hansen M."/>
            <person name="Howarth C."/>
            <person name="Imamovic A."/>
            <person name="Ireland A."/>
            <person name="Larimer J."/>
            <person name="McCowan C."/>
            <person name="Murphy C."/>
            <person name="Pearson M."/>
            <person name="Poon T.W."/>
            <person name="Priest M."/>
            <person name="Roberts A."/>
            <person name="Saif S."/>
            <person name="Shea T."/>
            <person name="Sykes S."/>
            <person name="Wortman J."/>
            <person name="Nusbaum C."/>
            <person name="Birren B."/>
        </authorList>
    </citation>
    <scope>NUCLEOTIDE SEQUENCE [LARGE SCALE GENOMIC DNA]</scope>
    <source>
        <strain evidence="2">CJ02B3</strain>
    </source>
</reference>
<dbReference type="Proteomes" id="UP000053236">
    <property type="component" value="Unassembled WGS sequence"/>
</dbReference>
<evidence type="ECO:0000313" key="3">
    <source>
        <dbReference type="EMBL" id="ETL28900.1"/>
    </source>
</evidence>